<accession>A0A7S0E3W7</accession>
<dbReference type="PROSITE" id="PS50077">
    <property type="entry name" value="HEAT_REPEAT"/>
    <property type="match status" value="1"/>
</dbReference>
<organism evidence="3">
    <name type="scientific">Hanusia phi</name>
    <dbReference type="NCBI Taxonomy" id="3032"/>
    <lineage>
        <taxon>Eukaryota</taxon>
        <taxon>Cryptophyceae</taxon>
        <taxon>Pyrenomonadales</taxon>
        <taxon>Geminigeraceae</taxon>
        <taxon>Hanusia</taxon>
    </lineage>
</organism>
<dbReference type="SUPFAM" id="SSF48371">
    <property type="entry name" value="ARM repeat"/>
    <property type="match status" value="1"/>
</dbReference>
<dbReference type="PANTHER" id="PTHR12697">
    <property type="entry name" value="PBS LYASE HEAT-LIKE PROTEIN"/>
    <property type="match status" value="1"/>
</dbReference>
<evidence type="ECO:0000313" key="3">
    <source>
        <dbReference type="EMBL" id="CAD8471794.1"/>
    </source>
</evidence>
<dbReference type="EMBL" id="HBEO01005349">
    <property type="protein sequence ID" value="CAD8471794.1"/>
    <property type="molecule type" value="Transcribed_RNA"/>
</dbReference>
<evidence type="ECO:0000256" key="1">
    <source>
        <dbReference type="ARBA" id="ARBA00045876"/>
    </source>
</evidence>
<comment type="function">
    <text evidence="1">Catalyzes the hydroxylation of the N(6)-(4-aminobutyl)-L-lysine intermediate produced by deoxyhypusine synthase/DHPS on a critical lysine of the eukaryotic translation initiation factor 5A/eIF-5A. This is the second step of the post-translational modification of that lysine into an unusual amino acid residue named hypusine. Hypusination is unique to mature eIF-5A factor and is essential for its function.</text>
</comment>
<gene>
    <name evidence="3" type="ORF">HPHI1048_LOCUS3803</name>
</gene>
<dbReference type="Gene3D" id="1.25.10.10">
    <property type="entry name" value="Leucine-rich Repeat Variant"/>
    <property type="match status" value="1"/>
</dbReference>
<dbReference type="InterPro" id="IPR021133">
    <property type="entry name" value="HEAT_type_2"/>
</dbReference>
<protein>
    <submittedName>
        <fullName evidence="3">Uncharacterized protein</fullName>
    </submittedName>
</protein>
<reference evidence="3" key="1">
    <citation type="submission" date="2021-01" db="EMBL/GenBank/DDBJ databases">
        <authorList>
            <person name="Corre E."/>
            <person name="Pelletier E."/>
            <person name="Niang G."/>
            <person name="Scheremetjew M."/>
            <person name="Finn R."/>
            <person name="Kale V."/>
            <person name="Holt S."/>
            <person name="Cochrane G."/>
            <person name="Meng A."/>
            <person name="Brown T."/>
            <person name="Cohen L."/>
        </authorList>
    </citation>
    <scope>NUCLEOTIDE SEQUENCE</scope>
    <source>
        <strain evidence="3">CCMP325</strain>
    </source>
</reference>
<dbReference type="GO" id="GO:0019135">
    <property type="term" value="F:deoxyhypusine monooxygenase activity"/>
    <property type="evidence" value="ECO:0007669"/>
    <property type="project" value="TreeGrafter"/>
</dbReference>
<proteinExistence type="predicted"/>
<evidence type="ECO:0000256" key="2">
    <source>
        <dbReference type="PROSITE-ProRule" id="PRU00103"/>
    </source>
</evidence>
<dbReference type="AlphaFoldDB" id="A0A7S0E3W7"/>
<dbReference type="Pfam" id="PF13646">
    <property type="entry name" value="HEAT_2"/>
    <property type="match status" value="1"/>
</dbReference>
<feature type="non-terminal residue" evidence="3">
    <location>
        <position position="1"/>
    </location>
</feature>
<dbReference type="PANTHER" id="PTHR12697:SF5">
    <property type="entry name" value="DEOXYHYPUSINE HYDROXYLASE"/>
    <property type="match status" value="1"/>
</dbReference>
<feature type="repeat" description="HEAT" evidence="2">
    <location>
        <begin position="710"/>
        <end position="749"/>
    </location>
</feature>
<name>A0A7S0E3W7_9CRYP</name>
<dbReference type="InterPro" id="IPR011989">
    <property type="entry name" value="ARM-like"/>
</dbReference>
<sequence length="813" mass="91576">VWGKRVRKRDEAMLAMGRCAARGIVRRVRSSLEGQQGDSTLFSYRKISIRSTSNAAKIPWVAKAPCTSSSRIAIPCLSLRSVHGSAETQTSAEQGAQEGSSRTRKGGVLVLWDLYSKPPTNGDVVMCVERLRQLASSLGQLKNIKVFGRPAKDGGALGTGSITPYFSAQLRHGRKMVHPNLHKNNDKVAHWTGDRWVIMPVMAQLNAVPSELIEEGEKGETLHLNQEDIMGENERWCKVCETLVCIPCWPGCTRLVSKLRQVQTERDRWKISRIKHDEDVSFWFRNRHDYFHKRKTTSFRPKYFADTVEKLSTSGVDYVDVDWKGKQTADGLLKNYLAWSIHAVLDGPAKLRSDQLLMKNLSGLSEDPSLLSDVETILVVTDGNHRERSLLKRSSEYDVPDVDTLEKLQEVRMDALRLRNEFKHTRQKKARNLYLKEAEILEAYTLGIRWAASYVKSSSRDNKMLRLIVISDDLAVRSKSDSPISWSWLCNAPEDLFVASLSQGVMERSKWQESFKSMIDADKQTDAPASPGSGPELPSFWEHLADTEWVVSVLASCPDDCRGMFLDLCLQGLQSDLKAGGDWRRRVNLIECIGSLAASEPSPAVSQVLYQVLEEDQEPFVRRACVEAVSAIGLKKLEGSTDAVCKALHDDPSATVRLACASALQSLDMGRDEILQDIMEEEESSGEAGAIFLQAFQEMRTRLWETFFTLSPPLIRTVQEDSDARVRSAALEALVFITPEIDSQQRREESVQRVEELEQMLLAVYRLLQAKLSDADMRVRNTARQCLKYSWIAINRTEMFEARMGTHGQDTTL</sequence>
<dbReference type="InterPro" id="IPR016024">
    <property type="entry name" value="ARM-type_fold"/>
</dbReference>